<reference evidence="1" key="1">
    <citation type="submission" date="2023-03" db="EMBL/GenBank/DDBJ databases">
        <title>Andean soil-derived lignocellulolytic bacterial consortium as a source of novel taxa and putative plastic-active enzymes.</title>
        <authorList>
            <person name="Diaz-Garcia L."/>
            <person name="Chuvochina M."/>
            <person name="Feuerriegel G."/>
            <person name="Bunk B."/>
            <person name="Sproer C."/>
            <person name="Streit W.R."/>
            <person name="Rodriguez L.M."/>
            <person name="Overmann J."/>
            <person name="Jimenez D.J."/>
        </authorList>
    </citation>
    <scope>NUCLEOTIDE SEQUENCE</scope>
    <source>
        <strain evidence="1">MAG 7</strain>
    </source>
</reference>
<dbReference type="GO" id="GO:0004553">
    <property type="term" value="F:hydrolase activity, hydrolyzing O-glycosyl compounds"/>
    <property type="evidence" value="ECO:0007669"/>
    <property type="project" value="UniProtKB-ARBA"/>
</dbReference>
<dbReference type="InterPro" id="IPR013320">
    <property type="entry name" value="ConA-like_dom_sf"/>
</dbReference>
<accession>A0AAJ5WMX9</accession>
<dbReference type="EMBL" id="CP119311">
    <property type="protein sequence ID" value="WEK34074.1"/>
    <property type="molecule type" value="Genomic_DNA"/>
</dbReference>
<dbReference type="Gene3D" id="2.180.10.10">
    <property type="entry name" value="RHS repeat-associated core"/>
    <property type="match status" value="1"/>
</dbReference>
<proteinExistence type="predicted"/>
<name>A0AAJ5WMX9_9BACT</name>
<evidence type="ECO:0000313" key="1">
    <source>
        <dbReference type="EMBL" id="WEK34074.1"/>
    </source>
</evidence>
<gene>
    <name evidence="1" type="ORF">P0Y53_16425</name>
</gene>
<evidence type="ECO:0008006" key="3">
    <source>
        <dbReference type="Google" id="ProtNLM"/>
    </source>
</evidence>
<dbReference type="SUPFAM" id="SSF49899">
    <property type="entry name" value="Concanavalin A-like lectins/glucanases"/>
    <property type="match status" value="1"/>
</dbReference>
<sequence length="3276" mass="362494">MRLQPMLRNLVLLFCLLTGFVTVTKGADESYIKALTGKIKKGDSLSVTDDKFQYLPLDQWNRIKNLSVDNLISFEIRNDTAVYFQQRPFSCTLQLSIRYFTSRDQQTPEEINNISLVVRYDTATGSFYTVDSAYRFKNAFKVIVKVDSIFSPEYSPEELPAVFRIRNQIFVKRKYPFSPEVSATLQWRIEEPTAETGNEGSVANRVAVTPGQNGEQLLISWLTQDFPGAEEYDVEWTYIDGLSARAAGFASPAAITNEQVAGWMQNDNTRVTVKTTAYTTYLSYPSGFVLVRVRGVAYDAVTNVRQTTNWQYRDANNALAFVEVQSHAPSLNWQYNAAFAEEGKRKDVMTYFDATLRNRQVVTINNSDNIAIAAETIYDNMGRPALNILPAPTSGSSLSYYTALNKNPEGQAYSSDDLKAAEQSCTIAAAALNTSSGTSRYYSTANSFLNNPAYYFAGYIPDAEGYPFAVTDYMFDNTGRIRRQGGVGADLQTGTGRESVYYYVKPLQTELYRLFGMEAGNASHYLKNIVIDPNGQINISYLNATGKTVATALAGNASLQVEELPSAQSPLARVHVNETLIRQGDFRRDAPALQAQATAIYFAQVTGEYTLHYQINPAALVTSPAAAAQFCTNCYYDVLIQVRNDCGEIVEEVPSTPFSGNDIVCHSNPQPIEANLTFQVAKVGEYTITYTLRLSEDVLNEQVNYYIQHNTDLATLQQFFEEEMLRANLRDCYNDCTSCTVNLGTLSSFTGKMNALLLKLKDEKYAGYTFDVQSAIVQNWISTTYNSLVANCAAIQSSCYVSACDQKLEMMKHDVKPGGQYALYTFNEQTSVYAYTERTINIMRFYNRTDYPGIYNLTYIDNQGYTVNVRDLSESDFISQYIRHPEWADRFVLAHAEYCTYEWCKNGNEATFNFDARLQDQYKTGQQAIDAGVYSTSDFRAILDQDPFFNSGAGKMYKMTMEYDLQVFSSVMNMTMDGLTGQKLYAKNILQFVLWTLYCRITDPEADELQHMSTWTSCIPPQTACRSYTSEWELYRGYYLNLKAKYVELAKQASLPNCTNCFIGSDGLTGACAGASGSPGGGYPNCGNICYSMTNASYGTGGTRIYKTGFPTNGEGVVDATLTTARLWQRLANCADNNCCPLERSGIWPCTVGAVKTWQKVSRIVNFPTSTTYYFGISGDNLVELSIDGNIIVSTTNPNTFQNWHIYPVELSAGPHAIVIGGYNSEDYYAFGCEIYNNTYEQIRTSTQLSQLNILFSTSSLRNTYACAFPGSAPPSSSCASDPRANDYKNKTRVWSSFANLQGFQQCSPQHIPAKEDALEDVYDQVILNLDALKDSWKDKLNAVKEAETAFSSISGNQIDNLVQALYVISKANIDYRYALMDPDLPQPKQVEPELLRPVSVLPGGVTAPNGYTNFLSAFNAIIGSGLVAQGFGPDLLEQPYPHDKTPIVANASSGEINTVLCQRLTTLYNRFVTATGGSTNAAFHNWLTSELTDDYLLTEAQLQDLRTKCTNGCKYLSEPMPLPVALSEAVPANADHPWVDCSRITALYAAFGNRYPGVTDPATTLYRVLLTNFLNHELGYALTYEEYDQFKENCTQNATAVLYNKPVSKLVRVDDFACVGALMATVFNKAGLAYELYIAAERKRFRNELVAKCLSTTAGVKLEGDQYEYHYTLYYYDQSGNLVKTVPPEGVTLLSDEAIDQVSKLVESEQEICSESGIVDSKNDPINTFRGFSEKLSATGTDMAKAAEIWWYEPGLASSLKDVTLVTPDKKYIVRLAVQHNRLWVELNNIQTGANTGEFSILQTNRAVADLSNVPALQSWMHLMVQSGSGLKSGSLQVYLNGIKLPVISVAPPAYPVSWQNAATAGNYVIPEMDYAPLRHFRYYNRVATDQEVLANAANKCKQPVGALAQKLPLQYWAKLNEAGFCGIGTPTLVPSKGYLAVEGKIQNDDHIIGDVVNNFTVEAWAVPLDVNDLPPLGAGATLDWQDFINYPGGSTTTGHASMGISVSAVGISVYEYDGTTIRTTLVYEFYDWIFDWMHVAVVYTNKQPKLYINGLLVATGITSSFQNVSPSYGLGGQHASTSSGYIYIDEFRVWDHPRTVSQLQSFYQVPVRNTEAAGLTGYWPINSEDGAVIRDVTCNGRHISIGGAWYYGQYMPPVSEYEYYADPEEFVIPYSVPAHRLATTYLYNSQNQLVAHHSPDGNFNHFFYDRLGRLVFSQNAEQAVEKAGIKKYSYTRHDDLGRIVEVGEKSLAAAQWGNITESQLRIPSVVSTTYGAGINRDVTVTAYDMAPNWAPASLLGQQQHLRKRVAAMALLSSGSDPSINRTAASYYNYDISGNISLLVQENTAYKSDEAGFITSGDGLKRIKYDYDLISGKVNKVLYQDGKWDQFYYRYLYDADNRVITALSSRVDYADENLWVREAFYRYYPHGPLARTQLGKNYVQGIDYAYTLQGWLKGVNGQWLNIDKDMGGDSKQGAGQAFSDYARDVFGFSLGYFGNDYKPIGGSGAPAFGLQYTSPVVDPTGAVRNHESGRDLFNGNISRATYAIAKLDNGATVGYSYKYDQLNRLVEMDRHDGITHASTSWGNNSIIEAYKESIAYDANGNIEHYVRNGTAGKKEMDNLSYGYNLDGSGRLLNNRLRHVKDDVNADNYETDIDGQGDDNYTYDQIGNLKTDVSAGITNIDWNVYGKIARIEKTGVTITYGYDAGANRVSKTVTTSSGTKVTYYVRDPQGNILSVFTRNGGIFKWSEQHLYGSSRLGMVLPGYELDAAQPVANDGYNAASDPVGNGVEGKRLFELSNHLGNVLATITDRRLAHLNGSLIEYYEADMVSAQDYYAFGMLMPGRTYSKSTNVSFPGGTVGGTTLVNGHVVPADLSVESRTGTIPTEYVAAESIEFLPGFESGGADLFTAYIAPADYAGTGNEGMSTGGSSSEGGYRFGFNGQEMNNEIKGVGNSYTAAFWEYDPRIGRRWNVDPRPTTGLSQYSAFSNSPIQFMDRLGDTTAPSSRSIVGQKGFIDLAKYKPSALKYEGNALNVANAVVNNFILAPIGRRAIDGIDALGNPGWALYNINDGINLGLNSLGKWVKDHPDPIAGIVEAKSNTGTYIQENWDNPEAHVQVASMAWDMAGGYGIGSKINFSQNSTLRSASSSVSTGLFRQEANTGAFSSLEVPMQMRIVKRVANEAGVGLNGVKLKISRDPGLLGMEVFGYAHKNTITLYPSAFRNYETLVKTLGHERTHLFQFKLFGPTPNTEISSLWEDAAWEIESAFLHYYKTNK</sequence>
<dbReference type="Proteomes" id="UP001220610">
    <property type="component" value="Chromosome"/>
</dbReference>
<organism evidence="1 2">
    <name type="scientific">Candidatus Pseudobacter hemicellulosilyticus</name>
    <dbReference type="NCBI Taxonomy" id="3121375"/>
    <lineage>
        <taxon>Bacteria</taxon>
        <taxon>Pseudomonadati</taxon>
        <taxon>Bacteroidota</taxon>
        <taxon>Chitinophagia</taxon>
        <taxon>Chitinophagales</taxon>
        <taxon>Chitinophagaceae</taxon>
        <taxon>Pseudobacter</taxon>
    </lineage>
</organism>
<evidence type="ECO:0000313" key="2">
    <source>
        <dbReference type="Proteomes" id="UP001220610"/>
    </source>
</evidence>
<protein>
    <recommendedName>
        <fullName evidence="3">RHS repeat-associated protein</fullName>
    </recommendedName>
</protein>
<dbReference type="Gene3D" id="2.60.120.200">
    <property type="match status" value="1"/>
</dbReference>
<dbReference type="Pfam" id="PF13385">
    <property type="entry name" value="Laminin_G_3"/>
    <property type="match status" value="1"/>
</dbReference>
<dbReference type="GO" id="GO:0005975">
    <property type="term" value="P:carbohydrate metabolic process"/>
    <property type="evidence" value="ECO:0007669"/>
    <property type="project" value="UniProtKB-ARBA"/>
</dbReference>